<keyword evidence="4" id="KW-1185">Reference proteome</keyword>
<accession>A0ABT3GFQ3</accession>
<reference evidence="3 4" key="1">
    <citation type="submission" date="2022-10" db="EMBL/GenBank/DDBJ databases">
        <title>Luteolibacter arcticus strain CCTCC AB 2014275, whole genome shotgun sequencing project.</title>
        <authorList>
            <person name="Zhao G."/>
            <person name="Shen L."/>
        </authorList>
    </citation>
    <scope>NUCLEOTIDE SEQUENCE [LARGE SCALE GENOMIC DNA]</scope>
    <source>
        <strain evidence="3 4">CCTCC AB 2014275</strain>
    </source>
</reference>
<sequence length="241" mass="24881">MKLLRSLVALGLSSSAAFALTTQNYADATAEVGLASSQPHLDITSVDVTVDATGADITFKINLTGSPIATNWGNYMIGIRSNPGGAITGNGWGRPIHMAGGMTHWVASWVNDGGPSGAAGQVWTYATNWANTATPTVTRDATGVTITTTTAALGLSPGETFSFDVYSSGANGGPSAVDALSAATTSINDWPGPFPPISSPARLIRQRPSSCPAPRTMRRGSPTSASRGMMRLPRPTTIRTT</sequence>
<feature type="region of interest" description="Disordered" evidence="1">
    <location>
        <begin position="206"/>
        <end position="241"/>
    </location>
</feature>
<gene>
    <name evidence="3" type="ORF">OKA05_07770</name>
</gene>
<feature type="signal peptide" evidence="2">
    <location>
        <begin position="1"/>
        <end position="19"/>
    </location>
</feature>
<evidence type="ECO:0000256" key="2">
    <source>
        <dbReference type="SAM" id="SignalP"/>
    </source>
</evidence>
<evidence type="ECO:0008006" key="5">
    <source>
        <dbReference type="Google" id="ProtNLM"/>
    </source>
</evidence>
<organism evidence="3 4">
    <name type="scientific">Luteolibacter arcticus</name>
    <dbReference type="NCBI Taxonomy" id="1581411"/>
    <lineage>
        <taxon>Bacteria</taxon>
        <taxon>Pseudomonadati</taxon>
        <taxon>Verrucomicrobiota</taxon>
        <taxon>Verrucomicrobiia</taxon>
        <taxon>Verrucomicrobiales</taxon>
        <taxon>Verrucomicrobiaceae</taxon>
        <taxon>Luteolibacter</taxon>
    </lineage>
</organism>
<feature type="chain" id="PRO_5046861605" description="Fibronectin type-III domain-containing protein" evidence="2">
    <location>
        <begin position="20"/>
        <end position="241"/>
    </location>
</feature>
<dbReference type="Proteomes" id="UP001320876">
    <property type="component" value="Unassembled WGS sequence"/>
</dbReference>
<keyword evidence="2" id="KW-0732">Signal</keyword>
<dbReference type="EMBL" id="JAPDDT010000002">
    <property type="protein sequence ID" value="MCW1922448.1"/>
    <property type="molecule type" value="Genomic_DNA"/>
</dbReference>
<dbReference type="RefSeq" id="WP_264486555.1">
    <property type="nucleotide sequence ID" value="NZ_JAPDDT010000002.1"/>
</dbReference>
<protein>
    <recommendedName>
        <fullName evidence="5">Fibronectin type-III domain-containing protein</fullName>
    </recommendedName>
</protein>
<evidence type="ECO:0000256" key="1">
    <source>
        <dbReference type="SAM" id="MobiDB-lite"/>
    </source>
</evidence>
<name>A0ABT3GFQ3_9BACT</name>
<proteinExistence type="predicted"/>
<comment type="caution">
    <text evidence="3">The sequence shown here is derived from an EMBL/GenBank/DDBJ whole genome shotgun (WGS) entry which is preliminary data.</text>
</comment>
<evidence type="ECO:0000313" key="4">
    <source>
        <dbReference type="Proteomes" id="UP001320876"/>
    </source>
</evidence>
<evidence type="ECO:0000313" key="3">
    <source>
        <dbReference type="EMBL" id="MCW1922448.1"/>
    </source>
</evidence>